<keyword evidence="2" id="KW-0963">Cytoplasm</keyword>
<feature type="region of interest" description="Disordered" evidence="6">
    <location>
        <begin position="1"/>
        <end position="24"/>
    </location>
</feature>
<dbReference type="OrthoDB" id="407146at2759"/>
<dbReference type="PRINTS" id="PR00706">
    <property type="entry name" value="PYROGLUPTASE"/>
</dbReference>
<dbReference type="InterPro" id="IPR016125">
    <property type="entry name" value="Peptidase_C15-like"/>
</dbReference>
<dbReference type="GO" id="GO:0005829">
    <property type="term" value="C:cytosol"/>
    <property type="evidence" value="ECO:0007669"/>
    <property type="project" value="InterPro"/>
</dbReference>
<evidence type="ECO:0000313" key="8">
    <source>
        <dbReference type="Proteomes" id="UP000241890"/>
    </source>
</evidence>
<dbReference type="Pfam" id="PF01470">
    <property type="entry name" value="Peptidase_C15"/>
    <property type="match status" value="1"/>
</dbReference>
<keyword evidence="3" id="KW-0645">Protease</keyword>
<evidence type="ECO:0000256" key="3">
    <source>
        <dbReference type="ARBA" id="ARBA00022670"/>
    </source>
</evidence>
<dbReference type="GO" id="GO:0006508">
    <property type="term" value="P:proteolysis"/>
    <property type="evidence" value="ECO:0007669"/>
    <property type="project" value="UniProtKB-KW"/>
</dbReference>
<gene>
    <name evidence="7" type="ORF">FCC1311_011262</name>
</gene>
<dbReference type="InParanoid" id="A0A2R5G3L0"/>
<dbReference type="Gene3D" id="3.40.630.20">
    <property type="entry name" value="Peptidase C15, pyroglutamyl peptidase I-like"/>
    <property type="match status" value="1"/>
</dbReference>
<dbReference type="Proteomes" id="UP000241890">
    <property type="component" value="Unassembled WGS sequence"/>
</dbReference>
<dbReference type="PANTHER" id="PTHR23402:SF1">
    <property type="entry name" value="PYROGLUTAMYL-PEPTIDASE I"/>
    <property type="match status" value="1"/>
</dbReference>
<evidence type="ECO:0000256" key="4">
    <source>
        <dbReference type="ARBA" id="ARBA00022801"/>
    </source>
</evidence>
<dbReference type="AlphaFoldDB" id="A0A2R5G3L0"/>
<keyword evidence="4" id="KW-0378">Hydrolase</keyword>
<evidence type="ECO:0000313" key="7">
    <source>
        <dbReference type="EMBL" id="GBG24909.1"/>
    </source>
</evidence>
<sequence>MSSNLLRGADGSGRRAEKPGSTPATLVLTGFGKFAGVPENPTTQLVAELQQRRPELLTRVLETSMVGVRQGLDELDASLAARDVLPADAIWVHLGVYSSSKTFRLEHKAYNEADFRVPDERGESPSHAKIIPDGAPNLSCGFDLDALCSDVRSSVGIKARVNVTDDPGRFVCNYVYYSSLARHGPHVLFVHVPSLATAPPAVHLEVVESILDHIANSRLQHMYSLHGTDATARLVLGDDTPLQERRAWAEENKEDSERVLCTFQDVIEARTSSAER</sequence>
<proteinExistence type="inferred from homology"/>
<evidence type="ECO:0000256" key="1">
    <source>
        <dbReference type="ARBA" id="ARBA00006641"/>
    </source>
</evidence>
<accession>A0A2R5G3L0</accession>
<name>A0A2R5G3L0_9STRA</name>
<dbReference type="PANTHER" id="PTHR23402">
    <property type="entry name" value="PROTEASE FAMILY C15 PYROGLUTAMYL-PEPTIDASE I-RELATED"/>
    <property type="match status" value="1"/>
</dbReference>
<keyword evidence="8" id="KW-1185">Reference proteome</keyword>
<comment type="similarity">
    <text evidence="1">Belongs to the peptidase C15 family.</text>
</comment>
<protein>
    <submittedName>
        <fullName evidence="7">Pyroglutamyl-peptidase 1</fullName>
    </submittedName>
</protein>
<dbReference type="InterPro" id="IPR000816">
    <property type="entry name" value="Peptidase_C15"/>
</dbReference>
<evidence type="ECO:0000256" key="6">
    <source>
        <dbReference type="SAM" id="MobiDB-lite"/>
    </source>
</evidence>
<evidence type="ECO:0000256" key="5">
    <source>
        <dbReference type="ARBA" id="ARBA00022807"/>
    </source>
</evidence>
<dbReference type="SUPFAM" id="SSF53182">
    <property type="entry name" value="Pyrrolidone carboxyl peptidase (pyroglutamate aminopeptidase)"/>
    <property type="match status" value="1"/>
</dbReference>
<organism evidence="7 8">
    <name type="scientific">Hondaea fermentalgiana</name>
    <dbReference type="NCBI Taxonomy" id="2315210"/>
    <lineage>
        <taxon>Eukaryota</taxon>
        <taxon>Sar</taxon>
        <taxon>Stramenopiles</taxon>
        <taxon>Bigyra</taxon>
        <taxon>Labyrinthulomycetes</taxon>
        <taxon>Thraustochytrida</taxon>
        <taxon>Thraustochytriidae</taxon>
        <taxon>Hondaea</taxon>
    </lineage>
</organism>
<dbReference type="InterPro" id="IPR036440">
    <property type="entry name" value="Peptidase_C15-like_sf"/>
</dbReference>
<comment type="caution">
    <text evidence="7">The sequence shown here is derived from an EMBL/GenBank/DDBJ whole genome shotgun (WGS) entry which is preliminary data.</text>
</comment>
<dbReference type="EMBL" id="BEYU01000009">
    <property type="protein sequence ID" value="GBG24909.1"/>
    <property type="molecule type" value="Genomic_DNA"/>
</dbReference>
<reference evidence="7 8" key="1">
    <citation type="submission" date="2017-12" db="EMBL/GenBank/DDBJ databases">
        <title>Sequencing, de novo assembly and annotation of complete genome of a new Thraustochytrid species, strain FCC1311.</title>
        <authorList>
            <person name="Sedici K."/>
            <person name="Godart F."/>
            <person name="Aiese Cigliano R."/>
            <person name="Sanseverino W."/>
            <person name="Barakat M."/>
            <person name="Ortet P."/>
            <person name="Marechal E."/>
            <person name="Cagnac O."/>
            <person name="Amato A."/>
        </authorList>
    </citation>
    <scope>NUCLEOTIDE SEQUENCE [LARGE SCALE GENOMIC DNA]</scope>
</reference>
<evidence type="ECO:0000256" key="2">
    <source>
        <dbReference type="ARBA" id="ARBA00022490"/>
    </source>
</evidence>
<keyword evidence="5" id="KW-0788">Thiol protease</keyword>
<dbReference type="GO" id="GO:0016920">
    <property type="term" value="F:pyroglutamyl-peptidase activity"/>
    <property type="evidence" value="ECO:0007669"/>
    <property type="project" value="InterPro"/>
</dbReference>